<evidence type="ECO:0000256" key="4">
    <source>
        <dbReference type="ARBA" id="ARBA00005254"/>
    </source>
</evidence>
<evidence type="ECO:0000313" key="7">
    <source>
        <dbReference type="EMBL" id="KAK9059013.1"/>
    </source>
</evidence>
<dbReference type="FunFam" id="3.90.226.10:FF:000049">
    <property type="entry name" value="Enoyl-CoA delta isomerase 3"/>
    <property type="match status" value="1"/>
</dbReference>
<dbReference type="AlphaFoldDB" id="A0AAP0CR30"/>
<reference evidence="7 8" key="1">
    <citation type="submission" date="2024-04" db="EMBL/GenBank/DDBJ databases">
        <title>The reference genome of an endangered Asteraceae, Deinandra increscens subsp. villosa, native to the Central Coast of California.</title>
        <authorList>
            <person name="Guilliams M."/>
            <person name="Hasenstab-Lehman K."/>
            <person name="Meyer R."/>
            <person name="Mcevoy S."/>
        </authorList>
    </citation>
    <scope>NUCLEOTIDE SEQUENCE [LARGE SCALE GENOMIC DNA]</scope>
    <source>
        <tissue evidence="7">Leaf</tissue>
    </source>
</reference>
<comment type="catalytic activity">
    <reaction evidence="1">
        <text>a (3Z)-enoyl-CoA = a 4-saturated (2E)-enoyl-CoA</text>
        <dbReference type="Rhea" id="RHEA:45900"/>
        <dbReference type="ChEBI" id="CHEBI:85097"/>
        <dbReference type="ChEBI" id="CHEBI:85489"/>
        <dbReference type="EC" id="5.3.3.8"/>
    </reaction>
</comment>
<comment type="caution">
    <text evidence="7">The sequence shown here is derived from an EMBL/GenBank/DDBJ whole genome shotgun (WGS) entry which is preliminary data.</text>
</comment>
<comment type="similarity">
    <text evidence="4">Belongs to the enoyl-CoA hydratase/isomerase family.</text>
</comment>
<name>A0AAP0CR30_9ASTR</name>
<dbReference type="SUPFAM" id="SSF52096">
    <property type="entry name" value="ClpP/crotonase"/>
    <property type="match status" value="1"/>
</dbReference>
<keyword evidence="8" id="KW-1185">Reference proteome</keyword>
<evidence type="ECO:0000256" key="5">
    <source>
        <dbReference type="ARBA" id="ARBA00012064"/>
    </source>
</evidence>
<dbReference type="EC" id="5.3.3.8" evidence="5"/>
<organism evidence="7 8">
    <name type="scientific">Deinandra increscens subsp. villosa</name>
    <dbReference type="NCBI Taxonomy" id="3103831"/>
    <lineage>
        <taxon>Eukaryota</taxon>
        <taxon>Viridiplantae</taxon>
        <taxon>Streptophyta</taxon>
        <taxon>Embryophyta</taxon>
        <taxon>Tracheophyta</taxon>
        <taxon>Spermatophyta</taxon>
        <taxon>Magnoliopsida</taxon>
        <taxon>eudicotyledons</taxon>
        <taxon>Gunneridae</taxon>
        <taxon>Pentapetalae</taxon>
        <taxon>asterids</taxon>
        <taxon>campanulids</taxon>
        <taxon>Asterales</taxon>
        <taxon>Asteraceae</taxon>
        <taxon>Asteroideae</taxon>
        <taxon>Heliantheae alliance</taxon>
        <taxon>Madieae</taxon>
        <taxon>Madiinae</taxon>
        <taxon>Deinandra</taxon>
    </lineage>
</organism>
<comment type="pathway">
    <text evidence="3">Lipid metabolism; fatty acid beta-oxidation.</text>
</comment>
<dbReference type="Gene3D" id="3.90.226.10">
    <property type="entry name" value="2-enoyl-CoA Hydratase, Chain A, domain 1"/>
    <property type="match status" value="1"/>
</dbReference>
<keyword evidence="6" id="KW-0443">Lipid metabolism</keyword>
<dbReference type="GO" id="GO:0005777">
    <property type="term" value="C:peroxisome"/>
    <property type="evidence" value="ECO:0007669"/>
    <property type="project" value="TreeGrafter"/>
</dbReference>
<dbReference type="InterPro" id="IPR029045">
    <property type="entry name" value="ClpP/crotonase-like_dom_sf"/>
</dbReference>
<dbReference type="Proteomes" id="UP001408789">
    <property type="component" value="Unassembled WGS sequence"/>
</dbReference>
<evidence type="ECO:0000256" key="6">
    <source>
        <dbReference type="ARBA" id="ARBA00023098"/>
    </source>
</evidence>
<sequence>MCTLEKRGSIFFLTLTGDGADEHRLNPTLIASIRSALSEVKSQSTRGTALITVAEGKFFSNGFDLAWAKSTSGGSPSEAINLLRHMVTLFKGVVSDLISLPMPTIAAVTGHAAAAGLLLAMSHDYVLMRRDRGVLYMSEVDMGMTFPDYFTAVVRSKVSKPDAVRDVLLRGMKVKADEAVVKGLIDSAHDNGEKVVEAAVRLGEELTKRRWDGEVYAEIRKALYPEIIGVLGLTAKPIVKARI</sequence>
<evidence type="ECO:0000256" key="2">
    <source>
        <dbReference type="ARBA" id="ARBA00000765"/>
    </source>
</evidence>
<evidence type="ECO:0000313" key="8">
    <source>
        <dbReference type="Proteomes" id="UP001408789"/>
    </source>
</evidence>
<gene>
    <name evidence="7" type="ORF">SSX86_021632</name>
</gene>
<dbReference type="InterPro" id="IPR001753">
    <property type="entry name" value="Enoyl-CoA_hydra/iso"/>
</dbReference>
<dbReference type="PANTHER" id="PTHR11941:SF75">
    <property type="entry name" value="ENOYL-COA HYDRATASE_ISOMERASE FAMILY PROTEIN"/>
    <property type="match status" value="1"/>
</dbReference>
<proteinExistence type="inferred from homology"/>
<evidence type="ECO:0000256" key="3">
    <source>
        <dbReference type="ARBA" id="ARBA00005005"/>
    </source>
</evidence>
<evidence type="ECO:0000256" key="1">
    <source>
        <dbReference type="ARBA" id="ARBA00000452"/>
    </source>
</evidence>
<dbReference type="EMBL" id="JBCNJP010000021">
    <property type="protein sequence ID" value="KAK9059013.1"/>
    <property type="molecule type" value="Genomic_DNA"/>
</dbReference>
<dbReference type="GO" id="GO:0004165">
    <property type="term" value="F:delta(3)-delta(2)-enoyl-CoA isomerase activity"/>
    <property type="evidence" value="ECO:0007669"/>
    <property type="project" value="UniProtKB-EC"/>
</dbReference>
<dbReference type="PANTHER" id="PTHR11941">
    <property type="entry name" value="ENOYL-COA HYDRATASE-RELATED"/>
    <property type="match status" value="1"/>
</dbReference>
<accession>A0AAP0CR30</accession>
<protein>
    <recommendedName>
        <fullName evidence="5">Delta(3)-Delta(2)-enoyl-CoA isomerase</fullName>
        <ecNumber evidence="5">5.3.3.8</ecNumber>
    </recommendedName>
</protein>
<dbReference type="CDD" id="cd06558">
    <property type="entry name" value="crotonase-like"/>
    <property type="match status" value="1"/>
</dbReference>
<dbReference type="GO" id="GO:0006635">
    <property type="term" value="P:fatty acid beta-oxidation"/>
    <property type="evidence" value="ECO:0007669"/>
    <property type="project" value="TreeGrafter"/>
</dbReference>
<comment type="catalytic activity">
    <reaction evidence="2">
        <text>a (3E)-enoyl-CoA = a 4-saturated (2E)-enoyl-CoA</text>
        <dbReference type="Rhea" id="RHEA:45228"/>
        <dbReference type="ChEBI" id="CHEBI:58521"/>
        <dbReference type="ChEBI" id="CHEBI:85097"/>
        <dbReference type="EC" id="5.3.3.8"/>
    </reaction>
</comment>
<dbReference type="Pfam" id="PF00378">
    <property type="entry name" value="ECH_1"/>
    <property type="match status" value="1"/>
</dbReference>